<accession>A0A6C0EH35</accession>
<proteinExistence type="predicted"/>
<dbReference type="AlphaFoldDB" id="A0A6C0EH35"/>
<dbReference type="EMBL" id="MN738853">
    <property type="protein sequence ID" value="QHT28248.1"/>
    <property type="molecule type" value="Genomic_DNA"/>
</dbReference>
<protein>
    <submittedName>
        <fullName evidence="1">Uncharacterized protein</fullName>
    </submittedName>
</protein>
<reference evidence="1" key="1">
    <citation type="journal article" date="2020" name="Nature">
        <title>Giant virus diversity and host interactions through global metagenomics.</title>
        <authorList>
            <person name="Schulz F."/>
            <person name="Roux S."/>
            <person name="Paez-Espino D."/>
            <person name="Jungbluth S."/>
            <person name="Walsh D.A."/>
            <person name="Denef V.J."/>
            <person name="McMahon K.D."/>
            <person name="Konstantinidis K.T."/>
            <person name="Eloe-Fadrosh E.A."/>
            <person name="Kyrpides N.C."/>
            <person name="Woyke T."/>
        </authorList>
    </citation>
    <scope>NUCLEOTIDE SEQUENCE</scope>
    <source>
        <strain evidence="1">GVMAG-M-3300001348-25</strain>
    </source>
</reference>
<name>A0A6C0EH35_9ZZZZ</name>
<sequence length="50" mass="5629">MNSFSPYDLDPTAATHDEISELKGHDTTKACVLNSETKNNEYINKMDLIL</sequence>
<organism evidence="1">
    <name type="scientific">viral metagenome</name>
    <dbReference type="NCBI Taxonomy" id="1070528"/>
    <lineage>
        <taxon>unclassified sequences</taxon>
        <taxon>metagenomes</taxon>
        <taxon>organismal metagenomes</taxon>
    </lineage>
</organism>
<evidence type="ECO:0000313" key="1">
    <source>
        <dbReference type="EMBL" id="QHT28248.1"/>
    </source>
</evidence>